<evidence type="ECO:0000313" key="6">
    <source>
        <dbReference type="EMBL" id="MBM7657330.1"/>
    </source>
</evidence>
<comment type="caution">
    <text evidence="6">The sequence shown here is derived from an EMBL/GenBank/DDBJ whole genome shotgun (WGS) entry which is preliminary data.</text>
</comment>
<protein>
    <recommendedName>
        <fullName evidence="5">Putative pyruvate, phosphate dikinase regulatory protein</fullName>
        <shortName evidence="5">PPDK regulatory protein</shortName>
        <ecNumber evidence="5">2.7.11.32</ecNumber>
        <ecNumber evidence="5">2.7.4.27</ecNumber>
    </recommendedName>
</protein>
<dbReference type="PANTHER" id="PTHR31756">
    <property type="entry name" value="PYRUVATE, PHOSPHATE DIKINASE REGULATORY PROTEIN 1, CHLOROPLASTIC"/>
    <property type="match status" value="1"/>
</dbReference>
<dbReference type="EMBL" id="JAFBEV010000005">
    <property type="protein sequence ID" value="MBM7657330.1"/>
    <property type="molecule type" value="Genomic_DNA"/>
</dbReference>
<evidence type="ECO:0000313" key="7">
    <source>
        <dbReference type="Proteomes" id="UP000823201"/>
    </source>
</evidence>
<accession>A0ABS2Q7C9</accession>
<evidence type="ECO:0000256" key="4">
    <source>
        <dbReference type="ARBA" id="ARBA00022777"/>
    </source>
</evidence>
<organism evidence="6 7">
    <name type="scientific">Sporolactobacillus spathodeae</name>
    <dbReference type="NCBI Taxonomy" id="1465502"/>
    <lineage>
        <taxon>Bacteria</taxon>
        <taxon>Bacillati</taxon>
        <taxon>Bacillota</taxon>
        <taxon>Bacilli</taxon>
        <taxon>Bacillales</taxon>
        <taxon>Sporolactobacillaceae</taxon>
        <taxon>Sporolactobacillus</taxon>
    </lineage>
</organism>
<dbReference type="EC" id="2.7.11.32" evidence="5"/>
<dbReference type="PANTHER" id="PTHR31756:SF3">
    <property type="entry name" value="PYRUVATE, PHOSPHATE DIKINASE REGULATORY PROTEIN 1, CHLOROPLASTIC"/>
    <property type="match status" value="1"/>
</dbReference>
<keyword evidence="4 5" id="KW-0418">Kinase</keyword>
<evidence type="ECO:0000256" key="3">
    <source>
        <dbReference type="ARBA" id="ARBA00022741"/>
    </source>
</evidence>
<dbReference type="HAMAP" id="MF_00921">
    <property type="entry name" value="PDRP"/>
    <property type="match status" value="1"/>
</dbReference>
<dbReference type="Proteomes" id="UP000823201">
    <property type="component" value="Unassembled WGS sequence"/>
</dbReference>
<comment type="catalytic activity">
    <reaction evidence="5">
        <text>N(tele)-phospho-L-histidyl/O-phospho-L-threonyl-[pyruvate, phosphate dikinase] + phosphate + H(+) = N(tele)-phospho-L-histidyl/L-threonyl-[pyruvate, phosphate dikinase] + diphosphate</text>
        <dbReference type="Rhea" id="RHEA:43696"/>
        <dbReference type="Rhea" id="RHEA-COMP:10650"/>
        <dbReference type="Rhea" id="RHEA-COMP:10651"/>
        <dbReference type="ChEBI" id="CHEBI:15378"/>
        <dbReference type="ChEBI" id="CHEBI:30013"/>
        <dbReference type="ChEBI" id="CHEBI:33019"/>
        <dbReference type="ChEBI" id="CHEBI:43474"/>
        <dbReference type="ChEBI" id="CHEBI:61977"/>
        <dbReference type="ChEBI" id="CHEBI:83586"/>
        <dbReference type="EC" id="2.7.4.27"/>
    </reaction>
</comment>
<dbReference type="RefSeq" id="WP_205005677.1">
    <property type="nucleotide sequence ID" value="NZ_CBCRXA010000004.1"/>
</dbReference>
<dbReference type="NCBIfam" id="NF003742">
    <property type="entry name" value="PRK05339.1"/>
    <property type="match status" value="1"/>
</dbReference>
<dbReference type="InterPro" id="IPR005177">
    <property type="entry name" value="Kinase-pyrophosphorylase"/>
</dbReference>
<comment type="catalytic activity">
    <reaction evidence="5">
        <text>N(tele)-phospho-L-histidyl/L-threonyl-[pyruvate, phosphate dikinase] + ADP = N(tele)-phospho-L-histidyl/O-phospho-L-threonyl-[pyruvate, phosphate dikinase] + AMP + H(+)</text>
        <dbReference type="Rhea" id="RHEA:43692"/>
        <dbReference type="Rhea" id="RHEA-COMP:10650"/>
        <dbReference type="Rhea" id="RHEA-COMP:10651"/>
        <dbReference type="ChEBI" id="CHEBI:15378"/>
        <dbReference type="ChEBI" id="CHEBI:30013"/>
        <dbReference type="ChEBI" id="CHEBI:61977"/>
        <dbReference type="ChEBI" id="CHEBI:83586"/>
        <dbReference type="ChEBI" id="CHEBI:456215"/>
        <dbReference type="ChEBI" id="CHEBI:456216"/>
        <dbReference type="EC" id="2.7.11.32"/>
    </reaction>
</comment>
<dbReference type="EC" id="2.7.4.27" evidence="5"/>
<comment type="similarity">
    <text evidence="5">Belongs to the pyruvate, phosphate/water dikinase regulatory protein family. PDRP subfamily.</text>
</comment>
<evidence type="ECO:0000256" key="1">
    <source>
        <dbReference type="ARBA" id="ARBA00022527"/>
    </source>
</evidence>
<evidence type="ECO:0000256" key="5">
    <source>
        <dbReference type="HAMAP-Rule" id="MF_00921"/>
    </source>
</evidence>
<dbReference type="Pfam" id="PF03618">
    <property type="entry name" value="Kinase-PPPase"/>
    <property type="match status" value="1"/>
</dbReference>
<gene>
    <name evidence="6" type="ORF">JOC27_000773</name>
</gene>
<sequence length="266" mass="29834">MDNHLIYIVSDSLGETAESVVWAAASQFGETDTEVEQFSFVREQEKVDEIINLAVKNKAFVVFTLVMPELSNYFKKKAIAVGIPHIDLMSKMVDGLSQFFAKKPMGKPGLTHLLDKDYFKKMEAIEFAVRYDDCKDPRGIMWADIVLLGVSRTSKTPLSQFLAVKKYKVANVPVVPEVDPPEELFRINPKKIIGLKIDTDRLVSIRGERLAQLGLSGGANYANLKRVDGELSYFNQLVDRVGCRVIDVSFKAVEETANEIIKLLNT</sequence>
<comment type="function">
    <text evidence="5">Bifunctional serine/threonine kinase and phosphorylase involved in the regulation of the pyruvate, phosphate dikinase (PPDK) by catalyzing its phosphorylation/dephosphorylation.</text>
</comment>
<keyword evidence="3 5" id="KW-0547">Nucleotide-binding</keyword>
<keyword evidence="7" id="KW-1185">Reference proteome</keyword>
<dbReference type="InterPro" id="IPR026565">
    <property type="entry name" value="PPDK_reg"/>
</dbReference>
<proteinExistence type="inferred from homology"/>
<evidence type="ECO:0000256" key="2">
    <source>
        <dbReference type="ARBA" id="ARBA00022679"/>
    </source>
</evidence>
<keyword evidence="2 5" id="KW-0808">Transferase</keyword>
<reference evidence="6 7" key="1">
    <citation type="submission" date="2021-01" db="EMBL/GenBank/DDBJ databases">
        <title>Genomic Encyclopedia of Type Strains, Phase IV (KMG-IV): sequencing the most valuable type-strain genomes for metagenomic binning, comparative biology and taxonomic classification.</title>
        <authorList>
            <person name="Goeker M."/>
        </authorList>
    </citation>
    <scope>NUCLEOTIDE SEQUENCE [LARGE SCALE GENOMIC DNA]</scope>
    <source>
        <strain evidence="6 7">DSM 100968</strain>
    </source>
</reference>
<keyword evidence="1 5" id="KW-0723">Serine/threonine-protein kinase</keyword>
<name>A0ABS2Q7C9_9BACL</name>
<feature type="binding site" evidence="5">
    <location>
        <begin position="149"/>
        <end position="156"/>
    </location>
    <ligand>
        <name>ADP</name>
        <dbReference type="ChEBI" id="CHEBI:456216"/>
    </ligand>
</feature>